<dbReference type="GO" id="GO:0051287">
    <property type="term" value="F:NAD binding"/>
    <property type="evidence" value="ECO:0007669"/>
    <property type="project" value="InterPro"/>
</dbReference>
<dbReference type="InterPro" id="IPR036291">
    <property type="entry name" value="NAD(P)-bd_dom_sf"/>
</dbReference>
<dbReference type="EMBL" id="MDCE01000035">
    <property type="protein sequence ID" value="PPV05192.1"/>
    <property type="molecule type" value="Genomic_DNA"/>
</dbReference>
<dbReference type="Pfam" id="PF00389">
    <property type="entry name" value="2-Hacid_dh"/>
    <property type="match status" value="1"/>
</dbReference>
<dbReference type="OrthoDB" id="9805416at2"/>
<evidence type="ECO:0000313" key="10">
    <source>
        <dbReference type="Proteomes" id="UP000092503"/>
    </source>
</evidence>
<evidence type="ECO:0000259" key="7">
    <source>
        <dbReference type="Pfam" id="PF02826"/>
    </source>
</evidence>
<dbReference type="SUPFAM" id="SSF52283">
    <property type="entry name" value="Formate/glycerate dehydrogenase catalytic domain-like"/>
    <property type="match status" value="1"/>
</dbReference>
<dbReference type="RefSeq" id="WP_065470036.1">
    <property type="nucleotide sequence ID" value="NZ_FLTX01000067.1"/>
</dbReference>
<dbReference type="GO" id="GO:0016616">
    <property type="term" value="F:oxidoreductase activity, acting on the CH-OH group of donors, NAD or NADP as acceptor"/>
    <property type="evidence" value="ECO:0007669"/>
    <property type="project" value="InterPro"/>
</dbReference>
<dbReference type="SUPFAM" id="SSF51735">
    <property type="entry name" value="NAD(P)-binding Rossmann-fold domains"/>
    <property type="match status" value="1"/>
</dbReference>
<dbReference type="CDD" id="cd12169">
    <property type="entry name" value="PGDH_like_1"/>
    <property type="match status" value="1"/>
</dbReference>
<sequence>MSRLKCIVLDDYQGAAKADGSWKRLGDSVDLVFMSHHVEHDGELISALRDANMVVVMRERTPLPAHILEQLPELKLIVTSGMRNTSIDQAAAAARGIVVCGTASESAPPAELTWALLLALARHLGEERDAMRSNGPWQSSVGADLEGRTLGILGLGKIGKRVCRVAKAFGMQVLAWSPNLDEKRAAAEGAILASSKEVLFAESDFVTLHLVLSERTRGIVGRPELAAMQPHALLVNTSRAGLVDREALLDALMTRSIAGAALDVHDHEPLPADDPFRVLPNVLASPHLGYVTQRNYAAYFGQAVEDIEAWLAGTPIRVLNN</sequence>
<dbReference type="Pfam" id="PF02826">
    <property type="entry name" value="2-Hacid_dh_C"/>
    <property type="match status" value="1"/>
</dbReference>
<dbReference type="InterPro" id="IPR050857">
    <property type="entry name" value="D-2-hydroxyacid_DH"/>
</dbReference>
<dbReference type="STRING" id="56449.XBLMG947_3682"/>
<reference evidence="9 10" key="1">
    <citation type="submission" date="2016-06" db="EMBL/GenBank/DDBJ databases">
        <authorList>
            <person name="Kjaerup R.B."/>
            <person name="Dalgaard T.S."/>
            <person name="Juul-Madsen H.R."/>
        </authorList>
    </citation>
    <scope>NUCLEOTIDE SEQUENCE [LARGE SCALE GENOMIC DNA]</scope>
    <source>
        <strain evidence="9">LMG947</strain>
    </source>
</reference>
<gene>
    <name evidence="9" type="ORF">XBLMG947_3682</name>
    <name evidence="8" type="ORF">XbrCFBP1976_18370</name>
</gene>
<evidence type="ECO:0000256" key="2">
    <source>
        <dbReference type="ARBA" id="ARBA00022605"/>
    </source>
</evidence>
<dbReference type="PANTHER" id="PTHR42789">
    <property type="entry name" value="D-ISOMER SPECIFIC 2-HYDROXYACID DEHYDROGENASE FAMILY PROTEIN (AFU_ORTHOLOGUE AFUA_6G10090)"/>
    <property type="match status" value="1"/>
</dbReference>
<feature type="domain" description="D-isomer specific 2-hydroxyacid dehydrogenase catalytic" evidence="6">
    <location>
        <begin position="32"/>
        <end position="317"/>
    </location>
</feature>
<name>A0A1C3NR75_9XANT</name>
<dbReference type="GO" id="GO:0008652">
    <property type="term" value="P:amino acid biosynthetic process"/>
    <property type="evidence" value="ECO:0007669"/>
    <property type="project" value="UniProtKB-KW"/>
</dbReference>
<dbReference type="InterPro" id="IPR006140">
    <property type="entry name" value="D-isomer_DH_NAD-bd"/>
</dbReference>
<feature type="domain" description="D-isomer specific 2-hydroxyacid dehydrogenase NAD-binding" evidence="7">
    <location>
        <begin position="115"/>
        <end position="289"/>
    </location>
</feature>
<keyword evidence="4" id="KW-0520">NAD</keyword>
<evidence type="ECO:0000256" key="5">
    <source>
        <dbReference type="RuleBase" id="RU003719"/>
    </source>
</evidence>
<evidence type="ECO:0000259" key="6">
    <source>
        <dbReference type="Pfam" id="PF00389"/>
    </source>
</evidence>
<dbReference type="Proteomes" id="UP000092503">
    <property type="component" value="Unassembled WGS sequence"/>
</dbReference>
<dbReference type="PROSITE" id="PS00065">
    <property type="entry name" value="D_2_HYDROXYACID_DH_1"/>
    <property type="match status" value="1"/>
</dbReference>
<keyword evidence="3 5" id="KW-0560">Oxidoreductase</keyword>
<evidence type="ECO:0000313" key="11">
    <source>
        <dbReference type="Proteomes" id="UP000239710"/>
    </source>
</evidence>
<evidence type="ECO:0000313" key="8">
    <source>
        <dbReference type="EMBL" id="PPV05192.1"/>
    </source>
</evidence>
<reference evidence="8 11" key="2">
    <citation type="submission" date="2016-08" db="EMBL/GenBank/DDBJ databases">
        <title>Evolution of the type three secretion system and type three effector repertoires in Xanthomonas.</title>
        <authorList>
            <person name="Merda D."/>
            <person name="Briand M."/>
            <person name="Bosis E."/>
            <person name="Rousseau C."/>
            <person name="Portier P."/>
            <person name="Jacques M.-A."/>
            <person name="Fischer-Le Saux M."/>
        </authorList>
    </citation>
    <scope>NUCLEOTIDE SEQUENCE [LARGE SCALE GENOMIC DNA]</scope>
    <source>
        <strain evidence="8 11">CFBP1976</strain>
    </source>
</reference>
<dbReference type="InterPro" id="IPR029752">
    <property type="entry name" value="D-isomer_DH_CS1"/>
</dbReference>
<proteinExistence type="inferred from homology"/>
<dbReference type="InterPro" id="IPR006139">
    <property type="entry name" value="D-isomer_2_OHA_DH_cat_dom"/>
</dbReference>
<evidence type="ECO:0000313" key="9">
    <source>
        <dbReference type="EMBL" id="SBV52881.1"/>
    </source>
</evidence>
<dbReference type="PANTHER" id="PTHR42789:SF1">
    <property type="entry name" value="D-ISOMER SPECIFIC 2-HYDROXYACID DEHYDROGENASE FAMILY PROTEIN (AFU_ORTHOLOGUE AFUA_6G10090)"/>
    <property type="match status" value="1"/>
</dbReference>
<organism evidence="9 10">
    <name type="scientific">Xanthomonas bromi</name>
    <dbReference type="NCBI Taxonomy" id="56449"/>
    <lineage>
        <taxon>Bacteria</taxon>
        <taxon>Pseudomonadati</taxon>
        <taxon>Pseudomonadota</taxon>
        <taxon>Gammaproteobacteria</taxon>
        <taxon>Lysobacterales</taxon>
        <taxon>Lysobacteraceae</taxon>
        <taxon>Xanthomonas</taxon>
    </lineage>
</organism>
<accession>A0A1C3NR75</accession>
<dbReference type="AlphaFoldDB" id="A0A1C3NR75"/>
<keyword evidence="2" id="KW-0028">Amino-acid biosynthesis</keyword>
<protein>
    <submittedName>
        <fullName evidence="8">Hydroxyacid dehydrogenase</fullName>
    </submittedName>
    <submittedName>
        <fullName evidence="9">Phosphoglycerate dehydrogenase</fullName>
    </submittedName>
</protein>
<dbReference type="Gene3D" id="3.40.50.720">
    <property type="entry name" value="NAD(P)-binding Rossmann-like Domain"/>
    <property type="match status" value="2"/>
</dbReference>
<comment type="similarity">
    <text evidence="1 5">Belongs to the D-isomer specific 2-hydroxyacid dehydrogenase family.</text>
</comment>
<evidence type="ECO:0000256" key="3">
    <source>
        <dbReference type="ARBA" id="ARBA00023002"/>
    </source>
</evidence>
<evidence type="ECO:0000256" key="1">
    <source>
        <dbReference type="ARBA" id="ARBA00005854"/>
    </source>
</evidence>
<dbReference type="EMBL" id="FLTX01000067">
    <property type="protein sequence ID" value="SBV52881.1"/>
    <property type="molecule type" value="Genomic_DNA"/>
</dbReference>
<dbReference type="Proteomes" id="UP000239710">
    <property type="component" value="Unassembled WGS sequence"/>
</dbReference>
<evidence type="ECO:0000256" key="4">
    <source>
        <dbReference type="ARBA" id="ARBA00023027"/>
    </source>
</evidence>
<keyword evidence="11" id="KW-1185">Reference proteome</keyword>